<evidence type="ECO:0000256" key="1">
    <source>
        <dbReference type="ARBA" id="ARBA00004514"/>
    </source>
</evidence>
<feature type="binding site" evidence="10">
    <location>
        <position position="134"/>
    </location>
    <ligand>
        <name>ATP</name>
        <dbReference type="ChEBI" id="CHEBI:30616"/>
    </ligand>
</feature>
<dbReference type="InterPro" id="IPR035985">
    <property type="entry name" value="Ubiquitin-activating_enz"/>
</dbReference>
<feature type="active site" description="Cysteine persulfide intermediate; for sulfurtransferase activity" evidence="10">
    <location>
        <position position="446"/>
    </location>
</feature>
<evidence type="ECO:0000256" key="5">
    <source>
        <dbReference type="ARBA" id="ARBA00022723"/>
    </source>
</evidence>
<dbReference type="FunFam" id="3.40.50.720:FF:000033">
    <property type="entry name" value="Adenylyltransferase and sulfurtransferase MOCS3"/>
    <property type="match status" value="1"/>
</dbReference>
<feature type="binding site" evidence="10">
    <location>
        <position position="319"/>
    </location>
    <ligand>
        <name>Zn(2+)</name>
        <dbReference type="ChEBI" id="CHEBI:29105"/>
    </ligand>
</feature>
<feature type="binding site" evidence="10">
    <location>
        <position position="322"/>
    </location>
    <ligand>
        <name>Zn(2+)</name>
        <dbReference type="ChEBI" id="CHEBI:29105"/>
    </ligand>
</feature>
<dbReference type="SUPFAM" id="SSF69572">
    <property type="entry name" value="Activating enzymes of the ubiquitin-like proteins"/>
    <property type="match status" value="1"/>
</dbReference>
<dbReference type="Pfam" id="PF00581">
    <property type="entry name" value="Rhodanese"/>
    <property type="match status" value="1"/>
</dbReference>
<comment type="cofactor">
    <cofactor evidence="10">
        <name>Zn(2+)</name>
        <dbReference type="ChEBI" id="CHEBI:29105"/>
    </cofactor>
    <text evidence="10">Binds 1 zinc ion per subunit.</text>
</comment>
<evidence type="ECO:0000256" key="3">
    <source>
        <dbReference type="ARBA" id="ARBA00022679"/>
    </source>
</evidence>
<dbReference type="VEuPathDB" id="TriTrypDB:TvY486_1102310"/>
<dbReference type="GO" id="GO:0046872">
    <property type="term" value="F:metal ion binding"/>
    <property type="evidence" value="ECO:0007669"/>
    <property type="project" value="UniProtKB-KW"/>
</dbReference>
<evidence type="ECO:0000256" key="4">
    <source>
        <dbReference type="ARBA" id="ARBA00022694"/>
    </source>
</evidence>
<dbReference type="Gene3D" id="3.40.250.10">
    <property type="entry name" value="Rhodanese-like domain"/>
    <property type="match status" value="1"/>
</dbReference>
<feature type="binding site" evidence="10">
    <location>
        <begin position="202"/>
        <end position="203"/>
    </location>
    <ligand>
        <name>ATP</name>
        <dbReference type="ChEBI" id="CHEBI:30616"/>
    </ligand>
</feature>
<comment type="similarity">
    <text evidence="10">In the N-terminal section; belongs to the HesA/MoeB/ThiF family. UBA4 subfamily.</text>
</comment>
<dbReference type="GO" id="GO:0004792">
    <property type="term" value="F:thiosulfate-cyanide sulfurtransferase activity"/>
    <property type="evidence" value="ECO:0007669"/>
    <property type="project" value="TreeGrafter"/>
</dbReference>
<dbReference type="Gene3D" id="3.40.50.720">
    <property type="entry name" value="NAD(P)-binding Rossmann-like Domain"/>
    <property type="match status" value="1"/>
</dbReference>
<proteinExistence type="inferred from homology"/>
<dbReference type="HAMAP" id="MF_03049">
    <property type="entry name" value="MOCS3_Uba4"/>
    <property type="match status" value="1"/>
</dbReference>
<dbReference type="CDD" id="cd00757">
    <property type="entry name" value="ThiF_MoeB_HesA_family"/>
    <property type="match status" value="1"/>
</dbReference>
<dbReference type="NCBIfam" id="NF004281">
    <property type="entry name" value="PRK05690.1"/>
    <property type="match status" value="1"/>
</dbReference>
<dbReference type="GO" id="GO:0042292">
    <property type="term" value="F:URM1 activating enzyme activity"/>
    <property type="evidence" value="ECO:0007669"/>
    <property type="project" value="TreeGrafter"/>
</dbReference>
<dbReference type="InterPro" id="IPR045886">
    <property type="entry name" value="ThiF/MoeB/HesA"/>
</dbReference>
<evidence type="ECO:0000259" key="13">
    <source>
        <dbReference type="PROSITE" id="PS50206"/>
    </source>
</evidence>
<evidence type="ECO:0000256" key="8">
    <source>
        <dbReference type="ARBA" id="ARBA00022840"/>
    </source>
</evidence>
<dbReference type="PANTHER" id="PTHR10953:SF102">
    <property type="entry name" value="ADENYLYLTRANSFERASE AND SULFURTRANSFERASE MOCS3"/>
    <property type="match status" value="1"/>
</dbReference>
<evidence type="ECO:0000256" key="7">
    <source>
        <dbReference type="ARBA" id="ARBA00022833"/>
    </source>
</evidence>
<keyword evidence="2 10" id="KW-0963">Cytoplasm</keyword>
<evidence type="ECO:0000256" key="2">
    <source>
        <dbReference type="ARBA" id="ARBA00022490"/>
    </source>
</evidence>
<dbReference type="GO" id="GO:0002143">
    <property type="term" value="P:tRNA wobble position uridine thiolation"/>
    <property type="evidence" value="ECO:0007669"/>
    <property type="project" value="InterPro"/>
</dbReference>
<feature type="coiled-coil region" evidence="11">
    <location>
        <begin position="4"/>
        <end position="38"/>
    </location>
</feature>
<keyword evidence="4 10" id="KW-0819">tRNA processing</keyword>
<dbReference type="AlphaFoldDB" id="G0UAB3"/>
<dbReference type="OMA" id="IPDVGMD"/>
<sequence>MSSVAELEREVEATRCKLRELEMQLSDARERLASDNASGNQQVCSSTCAEASAAPVDGKGHSDMPIKAFVSSANSLTKDDIERFSRQMILEDIGAVGMERIRCGRVLLVGAGGLGSTIALFLAAAGVGELCIVDFDLVELSNLHRQVIHTTERVGLPKAESAARSCRALNPEIKVRTVAVPFSPANAEQLVSNFDVVVDGTDNVSARYVVNDAAARQRRPLVSGSALRWEGQLSVYCSGETVPCYRCLFPSPPPPAATGSCNNTGVAGPVPGCIGCLQALETLKLLSGAGDVLAGRMLLFDGLRMRVRIVSLRKRQINCPACGEGEMKRKHVPLHQLAAERPEYAVAPCDSGIATSARLLPEAARISPQEFHTRREQENGELKKFITLDVRTRVQFDMAHLPHSVSLPLPQLQEWKRDGVLASEWRRFISAHLSGDETEVDVFVLCRRGVTSVAATQLLLPLQHCGVEADGMHGEPPTFAGCESVHFRFMNVDGGLNAYHTQVDSDFPFY</sequence>
<comment type="pathway">
    <text evidence="10">tRNA modification; 5-methoxycarbonylmethyl-2-thiouridine-tRNA biosynthesis.</text>
</comment>
<evidence type="ECO:0000256" key="12">
    <source>
        <dbReference type="SAM" id="Phobius"/>
    </source>
</evidence>
<protein>
    <recommendedName>
        <fullName evidence="10">Adenylyltransferase and sulfurtransferase MOCS3 homolog</fullName>
    </recommendedName>
    <alternativeName>
        <fullName evidence="10">UBA4 homolog</fullName>
    </alternativeName>
    <alternativeName>
        <fullName evidence="10">Ubiquitin-like protein activator 4 homolog</fullName>
    </alternativeName>
    <domain>
        <recommendedName>
            <fullName evidence="10">Adenylyltransferase</fullName>
            <ecNumber evidence="10">2.7.7.-</ecNumber>
        </recommendedName>
    </domain>
    <domain>
        <recommendedName>
            <fullName evidence="10">Sulfurtransferase</fullName>
            <ecNumber evidence="10">2.8.1.-</ecNumber>
        </recommendedName>
    </domain>
</protein>
<dbReference type="InterPro" id="IPR036873">
    <property type="entry name" value="Rhodanese-like_dom_sf"/>
</dbReference>
<dbReference type="GO" id="GO:0005524">
    <property type="term" value="F:ATP binding"/>
    <property type="evidence" value="ECO:0007669"/>
    <property type="project" value="UniProtKB-KW"/>
</dbReference>
<dbReference type="InterPro" id="IPR028885">
    <property type="entry name" value="MOCS3/Uba4"/>
</dbReference>
<dbReference type="Pfam" id="PF00899">
    <property type="entry name" value="ThiF"/>
    <property type="match status" value="1"/>
</dbReference>
<organism evidence="14">
    <name type="scientific">Trypanosoma vivax (strain Y486)</name>
    <dbReference type="NCBI Taxonomy" id="1055687"/>
    <lineage>
        <taxon>Eukaryota</taxon>
        <taxon>Discoba</taxon>
        <taxon>Euglenozoa</taxon>
        <taxon>Kinetoplastea</taxon>
        <taxon>Metakinetoplastina</taxon>
        <taxon>Trypanosomatida</taxon>
        <taxon>Trypanosomatidae</taxon>
        <taxon>Trypanosoma</taxon>
        <taxon>Duttonella</taxon>
    </lineage>
</organism>
<evidence type="ECO:0000256" key="6">
    <source>
        <dbReference type="ARBA" id="ARBA00022741"/>
    </source>
</evidence>
<keyword evidence="8 10" id="KW-0067">ATP-binding</keyword>
<dbReference type="SUPFAM" id="SSF52821">
    <property type="entry name" value="Rhodanese/Cell cycle control phosphatase"/>
    <property type="match status" value="1"/>
</dbReference>
<evidence type="ECO:0000256" key="11">
    <source>
        <dbReference type="SAM" id="Coils"/>
    </source>
</evidence>
<feature type="domain" description="Rhodanese" evidence="13">
    <location>
        <begin position="381"/>
        <end position="508"/>
    </location>
</feature>
<keyword evidence="3 10" id="KW-0808">Transferase</keyword>
<keyword evidence="5 10" id="KW-0479">Metal-binding</keyword>
<dbReference type="InterPro" id="IPR000594">
    <property type="entry name" value="ThiF_NAD_FAD-bd"/>
</dbReference>
<comment type="function">
    <text evidence="10">Plays a central role in 2-thiolation of mcm(5)S(2)U at tRNA wobble positions of cytosolic tRNA(Lys), tRNA(Glu) and tRNA(Gln). Acts by mediating the C-terminal thiocarboxylation of the sulfur carrier URM1. Its N-terminus first activates URM1 as acyl-adenylate (-COAMP), then the persulfide sulfur on the catalytic cysteine is transferred to URM1 to form thiocarboxylation (-COSH) of its C-terminus. The reaction probably involves hydrogen sulfide that is generated from the persulfide intermediate and that acts as nucleophile towards URM1. Subsequently, a transient disulfide bond is formed. Does not use thiosulfate as sulfur donor; NFS1 probably acting as a sulfur donor for thiocarboxylation reactions.</text>
</comment>
<keyword evidence="11" id="KW-0175">Coiled coil</keyword>
<dbReference type="EC" id="2.7.7.-" evidence="10"/>
<keyword evidence="12" id="KW-1133">Transmembrane helix</keyword>
<reference evidence="14" key="1">
    <citation type="journal article" date="2012" name="Proc. Natl. Acad. Sci. U.S.A.">
        <title>Antigenic diversity is generated by distinct evolutionary mechanisms in African trypanosome species.</title>
        <authorList>
            <person name="Jackson A.P."/>
            <person name="Berry A."/>
            <person name="Aslett M."/>
            <person name="Allison H.C."/>
            <person name="Burton P."/>
            <person name="Vavrova-Anderson J."/>
            <person name="Brown R."/>
            <person name="Browne H."/>
            <person name="Corton N."/>
            <person name="Hauser H."/>
            <person name="Gamble J."/>
            <person name="Gilderthorp R."/>
            <person name="Marcello L."/>
            <person name="McQuillan J."/>
            <person name="Otto T.D."/>
            <person name="Quail M.A."/>
            <person name="Sanders M.J."/>
            <person name="van Tonder A."/>
            <person name="Ginger M.L."/>
            <person name="Field M.C."/>
            <person name="Barry J.D."/>
            <person name="Hertz-Fowler C."/>
            <person name="Berriman M."/>
        </authorList>
    </citation>
    <scope>NUCLEOTIDE SEQUENCE</scope>
    <source>
        <strain evidence="14">Y486</strain>
    </source>
</reference>
<dbReference type="EMBL" id="HE573027">
    <property type="protein sequence ID" value="CCC52746.1"/>
    <property type="molecule type" value="Genomic_DNA"/>
</dbReference>
<dbReference type="PANTHER" id="PTHR10953">
    <property type="entry name" value="UBIQUITIN-ACTIVATING ENZYME E1"/>
    <property type="match status" value="1"/>
</dbReference>
<gene>
    <name evidence="14" type="ORF">TVY486_1102310</name>
</gene>
<comment type="subcellular location">
    <subcellularLocation>
        <location evidence="1">Cytoplasm</location>
        <location evidence="1">Cytosol</location>
    </subcellularLocation>
</comment>
<keyword evidence="7 10" id="KW-0862">Zinc</keyword>
<feature type="binding site" evidence="10">
    <location>
        <begin position="141"/>
        <end position="145"/>
    </location>
    <ligand>
        <name>ATP</name>
        <dbReference type="ChEBI" id="CHEBI:30616"/>
    </ligand>
</feature>
<feature type="binding site" evidence="10">
    <location>
        <position position="113"/>
    </location>
    <ligand>
        <name>ATP</name>
        <dbReference type="ChEBI" id="CHEBI:30616"/>
    </ligand>
</feature>
<keyword evidence="12" id="KW-0472">Membrane</keyword>
<evidence type="ECO:0000256" key="10">
    <source>
        <dbReference type="HAMAP-Rule" id="MF_03049"/>
    </source>
</evidence>
<dbReference type="GO" id="GO:0005829">
    <property type="term" value="C:cytosol"/>
    <property type="evidence" value="ECO:0007669"/>
    <property type="project" value="UniProtKB-SubCell"/>
</dbReference>
<dbReference type="EC" id="2.8.1.-" evidence="10"/>
<dbReference type="PROSITE" id="PS50206">
    <property type="entry name" value="RHODANESE_3"/>
    <property type="match status" value="1"/>
</dbReference>
<keyword evidence="9 10" id="KW-0511">Multifunctional enzyme</keyword>
<feature type="active site" description="Glycyl thioester intermediate; for adenylyltransferase activity" evidence="10">
    <location>
        <position position="261"/>
    </location>
</feature>
<name>G0UAB3_TRYVY</name>
<evidence type="ECO:0000313" key="14">
    <source>
        <dbReference type="EMBL" id="CCC52746.1"/>
    </source>
</evidence>
<keyword evidence="6 10" id="KW-0547">Nucleotide-binding</keyword>
<feature type="binding site" evidence="10">
    <location>
        <position position="244"/>
    </location>
    <ligand>
        <name>Zn(2+)</name>
        <dbReference type="ChEBI" id="CHEBI:29105"/>
    </ligand>
</feature>
<dbReference type="SMART" id="SM00450">
    <property type="entry name" value="RHOD"/>
    <property type="match status" value="1"/>
</dbReference>
<dbReference type="GO" id="GO:0070566">
    <property type="term" value="F:adenylyltransferase activity"/>
    <property type="evidence" value="ECO:0007669"/>
    <property type="project" value="InterPro"/>
</dbReference>
<dbReference type="InterPro" id="IPR001763">
    <property type="entry name" value="Rhodanese-like_dom"/>
</dbReference>
<evidence type="ECO:0000256" key="9">
    <source>
        <dbReference type="ARBA" id="ARBA00023268"/>
    </source>
</evidence>
<dbReference type="UniPathway" id="UPA00988"/>
<feature type="binding site" evidence="10">
    <location>
        <position position="247"/>
    </location>
    <ligand>
        <name>Zn(2+)</name>
        <dbReference type="ChEBI" id="CHEBI:29105"/>
    </ligand>
</feature>
<feature type="transmembrane region" description="Helical" evidence="12">
    <location>
        <begin position="106"/>
        <end position="127"/>
    </location>
</feature>
<feature type="binding site" evidence="10">
    <location>
        <position position="158"/>
    </location>
    <ligand>
        <name>ATP</name>
        <dbReference type="ChEBI" id="CHEBI:30616"/>
    </ligand>
</feature>
<accession>G0UAB3</accession>
<keyword evidence="12" id="KW-0812">Transmembrane</keyword>